<reference evidence="2" key="1">
    <citation type="submission" date="2016-11" db="UniProtKB">
        <authorList>
            <consortium name="WormBaseParasite"/>
        </authorList>
    </citation>
    <scope>IDENTIFICATION</scope>
</reference>
<name>A0A1I7WDT3_HETBA</name>
<organism evidence="1 2">
    <name type="scientific">Heterorhabditis bacteriophora</name>
    <name type="common">Entomopathogenic nematode worm</name>
    <dbReference type="NCBI Taxonomy" id="37862"/>
    <lineage>
        <taxon>Eukaryota</taxon>
        <taxon>Metazoa</taxon>
        <taxon>Ecdysozoa</taxon>
        <taxon>Nematoda</taxon>
        <taxon>Chromadorea</taxon>
        <taxon>Rhabditida</taxon>
        <taxon>Rhabditina</taxon>
        <taxon>Rhabditomorpha</taxon>
        <taxon>Strongyloidea</taxon>
        <taxon>Heterorhabditidae</taxon>
        <taxon>Heterorhabditis</taxon>
    </lineage>
</organism>
<sequence length="105" mass="11783">MRCHPMARCLRSLQHHNQCLLFKNHKIQNVLIHIFGHFAQFEQICLLQDIVDERVHNRHVGVVTAAHNVEESRHVFNVSECSSASSCNCAGRIGAGAPVYLVAIV</sequence>
<protein>
    <submittedName>
        <fullName evidence="2">Uncharacterized protein</fullName>
    </submittedName>
</protein>
<dbReference type="WBParaSite" id="Hba_03093">
    <property type="protein sequence ID" value="Hba_03093"/>
    <property type="gene ID" value="Hba_03093"/>
</dbReference>
<proteinExistence type="predicted"/>
<accession>A0A1I7WDT3</accession>
<keyword evidence="1" id="KW-1185">Reference proteome</keyword>
<evidence type="ECO:0000313" key="2">
    <source>
        <dbReference type="WBParaSite" id="Hba_03093"/>
    </source>
</evidence>
<dbReference type="Proteomes" id="UP000095283">
    <property type="component" value="Unplaced"/>
</dbReference>
<evidence type="ECO:0000313" key="1">
    <source>
        <dbReference type="Proteomes" id="UP000095283"/>
    </source>
</evidence>
<dbReference type="AlphaFoldDB" id="A0A1I7WDT3"/>